<dbReference type="Pfam" id="PF01725">
    <property type="entry name" value="Ham1p_like"/>
    <property type="match status" value="1"/>
</dbReference>
<evidence type="ECO:0000256" key="4">
    <source>
        <dbReference type="ARBA" id="ARBA00022741"/>
    </source>
</evidence>
<comment type="cofactor">
    <cofactor evidence="10">
        <name>Mg(2+)</name>
        <dbReference type="ChEBI" id="CHEBI:18420"/>
    </cofactor>
    <text evidence="10">Binds 1 Mg(2+) ion per subunit.</text>
</comment>
<evidence type="ECO:0000256" key="7">
    <source>
        <dbReference type="ARBA" id="ARBA00023080"/>
    </source>
</evidence>
<evidence type="ECO:0000256" key="10">
    <source>
        <dbReference type="HAMAP-Rule" id="MF_01405"/>
    </source>
</evidence>
<dbReference type="GO" id="GO:0017111">
    <property type="term" value="F:ribonucleoside triphosphate phosphatase activity"/>
    <property type="evidence" value="ECO:0007669"/>
    <property type="project" value="InterPro"/>
</dbReference>
<dbReference type="GO" id="GO:0000166">
    <property type="term" value="F:nucleotide binding"/>
    <property type="evidence" value="ECO:0007669"/>
    <property type="project" value="UniProtKB-KW"/>
</dbReference>
<dbReference type="HAMAP" id="MF_01405">
    <property type="entry name" value="Non_canon_purine_NTPase"/>
    <property type="match status" value="1"/>
</dbReference>
<evidence type="ECO:0000313" key="13">
    <source>
        <dbReference type="Proteomes" id="UP000469424"/>
    </source>
</evidence>
<keyword evidence="7 10" id="KW-0546">Nucleotide metabolism</keyword>
<comment type="catalytic activity">
    <reaction evidence="9 10">
        <text>XTP + H2O = XMP + diphosphate + H(+)</text>
        <dbReference type="Rhea" id="RHEA:28610"/>
        <dbReference type="ChEBI" id="CHEBI:15377"/>
        <dbReference type="ChEBI" id="CHEBI:15378"/>
        <dbReference type="ChEBI" id="CHEBI:33019"/>
        <dbReference type="ChEBI" id="CHEBI:57464"/>
        <dbReference type="ChEBI" id="CHEBI:61314"/>
        <dbReference type="EC" id="3.6.1.66"/>
    </reaction>
</comment>
<protein>
    <recommendedName>
        <fullName evidence="10">dITP/XTP pyrophosphatase</fullName>
        <ecNumber evidence="10">3.6.1.66</ecNumber>
    </recommendedName>
    <alternativeName>
        <fullName evidence="10">Non-canonical purine NTP pyrophosphatase</fullName>
    </alternativeName>
    <alternativeName>
        <fullName evidence="10">Non-standard purine NTP pyrophosphatase</fullName>
    </alternativeName>
    <alternativeName>
        <fullName evidence="10">Nucleoside-triphosphate diphosphatase</fullName>
    </alternativeName>
    <alternativeName>
        <fullName evidence="10">Nucleoside-triphosphate pyrophosphatase</fullName>
        <shortName evidence="10">NTPase</shortName>
    </alternativeName>
</protein>
<dbReference type="GO" id="GO:0009117">
    <property type="term" value="P:nucleotide metabolic process"/>
    <property type="evidence" value="ECO:0007669"/>
    <property type="project" value="UniProtKB-KW"/>
</dbReference>
<reference evidence="12 13" key="1">
    <citation type="submission" date="2019-08" db="EMBL/GenBank/DDBJ databases">
        <title>In-depth cultivation of the pig gut microbiome towards novel bacterial diversity and tailored functional studies.</title>
        <authorList>
            <person name="Wylensek D."/>
            <person name="Hitch T.C.A."/>
            <person name="Clavel T."/>
        </authorList>
    </citation>
    <scope>NUCLEOTIDE SEQUENCE [LARGE SCALE GENOMIC DNA]</scope>
    <source>
        <strain evidence="12 13">WCA-MUC-591-APC-4B</strain>
    </source>
</reference>
<keyword evidence="4 10" id="KW-0547">Nucleotide-binding</keyword>
<dbReference type="GO" id="GO:0036222">
    <property type="term" value="F:XTP diphosphatase activity"/>
    <property type="evidence" value="ECO:0007669"/>
    <property type="project" value="UniProtKB-UniRule"/>
</dbReference>
<dbReference type="FunFam" id="3.90.950.10:FF:000001">
    <property type="entry name" value="dITP/XTP pyrophosphatase"/>
    <property type="match status" value="1"/>
</dbReference>
<accession>A0A6N7X519</accession>
<sequence length="200" mass="22198">MEKVILASRNKGKLKEIQAILEKFGMETISRDDAGIPEFEVEETGTTFEENSLLKAQAILDEAHTITIADDSGLEVDALEGAPGVYSARFAGENCTFEDNNRKLLKELEGVPEEKRGAAFVSVITMLFPDGRKLVARGECRGTILTEIHGTEGFGYDPLFLPEGENRSFAEMAPEEKNRISHRARALEKLEDMIREKCSC</sequence>
<proteinExistence type="inferred from homology"/>
<evidence type="ECO:0000256" key="5">
    <source>
        <dbReference type="ARBA" id="ARBA00022801"/>
    </source>
</evidence>
<dbReference type="GO" id="GO:0009146">
    <property type="term" value="P:purine nucleoside triphosphate catabolic process"/>
    <property type="evidence" value="ECO:0007669"/>
    <property type="project" value="UniProtKB-UniRule"/>
</dbReference>
<dbReference type="InterPro" id="IPR029001">
    <property type="entry name" value="ITPase-like_fam"/>
</dbReference>
<dbReference type="RefSeq" id="WP_154554290.1">
    <property type="nucleotide sequence ID" value="NZ_JAQXUZ010000002.1"/>
</dbReference>
<evidence type="ECO:0000256" key="11">
    <source>
        <dbReference type="RuleBase" id="RU003781"/>
    </source>
</evidence>
<dbReference type="GO" id="GO:0046872">
    <property type="term" value="F:metal ion binding"/>
    <property type="evidence" value="ECO:0007669"/>
    <property type="project" value="UniProtKB-KW"/>
</dbReference>
<comment type="function">
    <text evidence="10">Pyrophosphatase that catalyzes the hydrolysis of nucleoside triphosphates to their monophosphate derivatives, with a high preference for the non-canonical purine nucleotides XTP (xanthosine triphosphate), dITP (deoxyinosine triphosphate) and ITP. Seems to function as a house-cleaning enzyme that removes non-canonical purine nucleotides from the nucleotide pool, thus preventing their incorporation into DNA/RNA and avoiding chromosomal lesions.</text>
</comment>
<feature type="binding site" evidence="10">
    <location>
        <position position="71"/>
    </location>
    <ligand>
        <name>Mg(2+)</name>
        <dbReference type="ChEBI" id="CHEBI:18420"/>
    </ligand>
</feature>
<dbReference type="NCBIfam" id="TIGR00042">
    <property type="entry name" value="RdgB/HAM1 family non-canonical purine NTP pyrophosphatase"/>
    <property type="match status" value="1"/>
</dbReference>
<comment type="subunit">
    <text evidence="2 10">Homodimer.</text>
</comment>
<evidence type="ECO:0000256" key="1">
    <source>
        <dbReference type="ARBA" id="ARBA00008023"/>
    </source>
</evidence>
<keyword evidence="13" id="KW-1185">Reference proteome</keyword>
<keyword evidence="6 10" id="KW-0460">Magnesium</keyword>
<feature type="binding site" evidence="10">
    <location>
        <position position="72"/>
    </location>
    <ligand>
        <name>substrate</name>
    </ligand>
</feature>
<organism evidence="12 13">
    <name type="scientific">Mogibacterium kristiansenii</name>
    <dbReference type="NCBI Taxonomy" id="2606708"/>
    <lineage>
        <taxon>Bacteria</taxon>
        <taxon>Bacillati</taxon>
        <taxon>Bacillota</taxon>
        <taxon>Clostridia</taxon>
        <taxon>Peptostreptococcales</taxon>
        <taxon>Anaerovoracaceae</taxon>
        <taxon>Mogibacterium</taxon>
    </lineage>
</organism>
<feature type="binding site" evidence="10">
    <location>
        <begin position="8"/>
        <end position="13"/>
    </location>
    <ligand>
        <name>substrate</name>
    </ligand>
</feature>
<gene>
    <name evidence="12" type="ORF">FYJ65_05125</name>
</gene>
<evidence type="ECO:0000256" key="2">
    <source>
        <dbReference type="ARBA" id="ARBA00011738"/>
    </source>
</evidence>
<comment type="similarity">
    <text evidence="1 10 11">Belongs to the HAM1 NTPase family.</text>
</comment>
<dbReference type="CDD" id="cd00515">
    <property type="entry name" value="HAM1"/>
    <property type="match status" value="1"/>
</dbReference>
<dbReference type="GO" id="GO:0036220">
    <property type="term" value="F:ITP diphosphatase activity"/>
    <property type="evidence" value="ECO:0007669"/>
    <property type="project" value="UniProtKB-UniRule"/>
</dbReference>
<evidence type="ECO:0000256" key="8">
    <source>
        <dbReference type="ARBA" id="ARBA00051875"/>
    </source>
</evidence>
<dbReference type="InterPro" id="IPR002637">
    <property type="entry name" value="RdgB/HAM1"/>
</dbReference>
<keyword evidence="5 10" id="KW-0378">Hydrolase</keyword>
<evidence type="ECO:0000256" key="6">
    <source>
        <dbReference type="ARBA" id="ARBA00022842"/>
    </source>
</evidence>
<evidence type="ECO:0000313" key="12">
    <source>
        <dbReference type="EMBL" id="MST70727.1"/>
    </source>
</evidence>
<dbReference type="EC" id="3.6.1.66" evidence="10"/>
<dbReference type="NCBIfam" id="NF011397">
    <property type="entry name" value="PRK14822.1"/>
    <property type="match status" value="1"/>
</dbReference>
<evidence type="ECO:0000256" key="9">
    <source>
        <dbReference type="ARBA" id="ARBA00052017"/>
    </source>
</evidence>
<dbReference type="InterPro" id="IPR020922">
    <property type="entry name" value="dITP/XTP_pyrophosphatase"/>
</dbReference>
<comment type="catalytic activity">
    <reaction evidence="8 10">
        <text>dITP + H2O = dIMP + diphosphate + H(+)</text>
        <dbReference type="Rhea" id="RHEA:28342"/>
        <dbReference type="ChEBI" id="CHEBI:15377"/>
        <dbReference type="ChEBI" id="CHEBI:15378"/>
        <dbReference type="ChEBI" id="CHEBI:33019"/>
        <dbReference type="ChEBI" id="CHEBI:61194"/>
        <dbReference type="ChEBI" id="CHEBI:61382"/>
        <dbReference type="EC" id="3.6.1.66"/>
    </reaction>
</comment>
<comment type="catalytic activity">
    <reaction evidence="10">
        <text>ITP + H2O = IMP + diphosphate + H(+)</text>
        <dbReference type="Rhea" id="RHEA:29399"/>
        <dbReference type="ChEBI" id="CHEBI:15377"/>
        <dbReference type="ChEBI" id="CHEBI:15378"/>
        <dbReference type="ChEBI" id="CHEBI:33019"/>
        <dbReference type="ChEBI" id="CHEBI:58053"/>
        <dbReference type="ChEBI" id="CHEBI:61402"/>
        <dbReference type="EC" id="3.6.1.66"/>
    </reaction>
</comment>
<feature type="binding site" evidence="10">
    <location>
        <begin position="182"/>
        <end position="183"/>
    </location>
    <ligand>
        <name>substrate</name>
    </ligand>
</feature>
<comment type="caution">
    <text evidence="12">The sequence shown here is derived from an EMBL/GenBank/DDBJ whole genome shotgun (WGS) entry which is preliminary data.</text>
</comment>
<dbReference type="SUPFAM" id="SSF52972">
    <property type="entry name" value="ITPase-like"/>
    <property type="match status" value="1"/>
</dbReference>
<name>A0A6N7X519_9FIRM</name>
<feature type="binding site" evidence="10">
    <location>
        <position position="42"/>
    </location>
    <ligand>
        <name>Mg(2+)</name>
        <dbReference type="ChEBI" id="CHEBI:18420"/>
    </ligand>
</feature>
<feature type="active site" description="Proton acceptor" evidence="10">
    <location>
        <position position="71"/>
    </location>
</feature>
<dbReference type="Proteomes" id="UP000469424">
    <property type="component" value="Unassembled WGS sequence"/>
</dbReference>
<dbReference type="PANTHER" id="PTHR11067">
    <property type="entry name" value="INOSINE TRIPHOSPHATE PYROPHOSPHATASE/HAM1 PROTEIN"/>
    <property type="match status" value="1"/>
</dbReference>
<feature type="binding site" evidence="10">
    <location>
        <begin position="154"/>
        <end position="157"/>
    </location>
    <ligand>
        <name>substrate</name>
    </ligand>
</feature>
<dbReference type="AlphaFoldDB" id="A0A6N7X519"/>
<dbReference type="GO" id="GO:0005829">
    <property type="term" value="C:cytosol"/>
    <property type="evidence" value="ECO:0007669"/>
    <property type="project" value="TreeGrafter"/>
</dbReference>
<evidence type="ECO:0000256" key="3">
    <source>
        <dbReference type="ARBA" id="ARBA00022723"/>
    </source>
</evidence>
<dbReference type="PANTHER" id="PTHR11067:SF9">
    <property type="entry name" value="INOSINE TRIPHOSPHATE PYROPHOSPHATASE"/>
    <property type="match status" value="1"/>
</dbReference>
<dbReference type="Gene3D" id="3.90.950.10">
    <property type="match status" value="1"/>
</dbReference>
<dbReference type="EMBL" id="VUNA01000008">
    <property type="protein sequence ID" value="MST70727.1"/>
    <property type="molecule type" value="Genomic_DNA"/>
</dbReference>
<feature type="binding site" evidence="10">
    <location>
        <position position="177"/>
    </location>
    <ligand>
        <name>substrate</name>
    </ligand>
</feature>
<dbReference type="GO" id="GO:0035870">
    <property type="term" value="F:dITP diphosphatase activity"/>
    <property type="evidence" value="ECO:0007669"/>
    <property type="project" value="UniProtKB-UniRule"/>
</dbReference>
<keyword evidence="3 10" id="KW-0479">Metal-binding</keyword>